<gene>
    <name evidence="1" type="ORF">V8G54_004329</name>
</gene>
<accession>A0AAQ3PC60</accession>
<evidence type="ECO:0000313" key="1">
    <source>
        <dbReference type="EMBL" id="WVZ25785.1"/>
    </source>
</evidence>
<evidence type="ECO:0000313" key="2">
    <source>
        <dbReference type="Proteomes" id="UP001374535"/>
    </source>
</evidence>
<dbReference type="EMBL" id="CP144700">
    <property type="protein sequence ID" value="WVZ25785.1"/>
    <property type="molecule type" value="Genomic_DNA"/>
</dbReference>
<name>A0AAQ3PC60_VIGMU</name>
<reference evidence="1 2" key="1">
    <citation type="journal article" date="2023" name="Life. Sci Alliance">
        <title>Evolutionary insights into 3D genome organization and epigenetic landscape of Vigna mungo.</title>
        <authorList>
            <person name="Junaid A."/>
            <person name="Singh B."/>
            <person name="Bhatia S."/>
        </authorList>
    </citation>
    <scope>NUCLEOTIDE SEQUENCE [LARGE SCALE GENOMIC DNA]</scope>
    <source>
        <strain evidence="1">Urdbean</strain>
    </source>
</reference>
<dbReference type="Proteomes" id="UP001374535">
    <property type="component" value="Chromosome 1"/>
</dbReference>
<feature type="non-terminal residue" evidence="1">
    <location>
        <position position="1"/>
    </location>
</feature>
<keyword evidence="2" id="KW-1185">Reference proteome</keyword>
<organism evidence="1 2">
    <name type="scientific">Vigna mungo</name>
    <name type="common">Black gram</name>
    <name type="synonym">Phaseolus mungo</name>
    <dbReference type="NCBI Taxonomy" id="3915"/>
    <lineage>
        <taxon>Eukaryota</taxon>
        <taxon>Viridiplantae</taxon>
        <taxon>Streptophyta</taxon>
        <taxon>Embryophyta</taxon>
        <taxon>Tracheophyta</taxon>
        <taxon>Spermatophyta</taxon>
        <taxon>Magnoliopsida</taxon>
        <taxon>eudicotyledons</taxon>
        <taxon>Gunneridae</taxon>
        <taxon>Pentapetalae</taxon>
        <taxon>rosids</taxon>
        <taxon>fabids</taxon>
        <taxon>Fabales</taxon>
        <taxon>Fabaceae</taxon>
        <taxon>Papilionoideae</taxon>
        <taxon>50 kb inversion clade</taxon>
        <taxon>NPAAA clade</taxon>
        <taxon>indigoferoid/millettioid clade</taxon>
        <taxon>Phaseoleae</taxon>
        <taxon>Vigna</taxon>
    </lineage>
</organism>
<protein>
    <submittedName>
        <fullName evidence="1">Uncharacterized protein</fullName>
    </submittedName>
</protein>
<dbReference type="AlphaFoldDB" id="A0AAQ3PC60"/>
<sequence>FCEPFSEHSLQQPPPCFQPYFEQPPWPVQQELFHWDQYAEPEQENYHSLQPWQDQICDQLQQGNPTSELQGMTNQVAQLVAIVHKLTGRSEEEDDTLAAIEFQGFESQITSATTSSTLQFYQDADQPWQPQFHESEQQDAYSIDLESKSAILVNEVECKLLGDNFDEVVGELITQVYSKLSIPINFSEVHINVNVFDLLNTEFIELVLNIDNLMHVHAAICDSAFEIEHIDISLGVSDSCHDFDIVSFEDNFSEYVDTLTKFLGIGEVVFDETVQLESDFNLTIGLSEMCPAINHLHALPVVPDTFEHSKLLDKIFVVQHIKTPTDGCSKLNVGLSDDLFEDFLSDYDVNLDKAGLFDVSLVQLDFALDFIVTHLLQTLISREL</sequence>
<proteinExistence type="predicted"/>